<dbReference type="InterPro" id="IPR013320">
    <property type="entry name" value="ConA-like_dom_sf"/>
</dbReference>
<reference evidence="4 5" key="1">
    <citation type="submission" date="2020-05" db="EMBL/GenBank/DDBJ databases">
        <authorList>
            <person name="Campoy J."/>
            <person name="Schneeberger K."/>
            <person name="Spophaly S."/>
        </authorList>
    </citation>
    <scope>NUCLEOTIDE SEQUENCE [LARGE SCALE GENOMIC DNA]</scope>
    <source>
        <strain evidence="4">PruArmRojPasFocal</strain>
    </source>
</reference>
<dbReference type="InterPro" id="IPR000985">
    <property type="entry name" value="Lectin_LegA_CS"/>
</dbReference>
<comment type="similarity">
    <text evidence="1">Belongs to the leguminous lectin family.</text>
</comment>
<evidence type="ECO:0000313" key="5">
    <source>
        <dbReference type="Proteomes" id="UP000507222"/>
    </source>
</evidence>
<keyword evidence="2" id="KW-0430">Lectin</keyword>
<dbReference type="PANTHER" id="PTHR32401">
    <property type="entry name" value="CONCANAVALIN A-LIKE LECTIN FAMILY PROTEIN"/>
    <property type="match status" value="1"/>
</dbReference>
<proteinExistence type="inferred from homology"/>
<organism evidence="4 5">
    <name type="scientific">Prunus armeniaca</name>
    <name type="common">Apricot</name>
    <name type="synonym">Armeniaca vulgaris</name>
    <dbReference type="NCBI Taxonomy" id="36596"/>
    <lineage>
        <taxon>Eukaryota</taxon>
        <taxon>Viridiplantae</taxon>
        <taxon>Streptophyta</taxon>
        <taxon>Embryophyta</taxon>
        <taxon>Tracheophyta</taxon>
        <taxon>Spermatophyta</taxon>
        <taxon>Magnoliopsida</taxon>
        <taxon>eudicotyledons</taxon>
        <taxon>Gunneridae</taxon>
        <taxon>Pentapetalae</taxon>
        <taxon>rosids</taxon>
        <taxon>fabids</taxon>
        <taxon>Rosales</taxon>
        <taxon>Rosaceae</taxon>
        <taxon>Amygdaloideae</taxon>
        <taxon>Amygdaleae</taxon>
        <taxon>Prunus</taxon>
    </lineage>
</organism>
<dbReference type="InterPro" id="IPR050258">
    <property type="entry name" value="Leguminous_Lectin"/>
</dbReference>
<dbReference type="Pfam" id="PF00139">
    <property type="entry name" value="Lectin_legB"/>
    <property type="match status" value="1"/>
</dbReference>
<dbReference type="GO" id="GO:0030246">
    <property type="term" value="F:carbohydrate binding"/>
    <property type="evidence" value="ECO:0007669"/>
    <property type="project" value="UniProtKB-KW"/>
</dbReference>
<evidence type="ECO:0000256" key="2">
    <source>
        <dbReference type="ARBA" id="ARBA00022734"/>
    </source>
</evidence>
<dbReference type="PANTHER" id="PTHR32401:SF49">
    <property type="entry name" value="OS10G0129200 PROTEIN"/>
    <property type="match status" value="1"/>
</dbReference>
<dbReference type="Proteomes" id="UP000507222">
    <property type="component" value="Unassembled WGS sequence"/>
</dbReference>
<evidence type="ECO:0000313" key="4">
    <source>
        <dbReference type="EMBL" id="CAB4277456.1"/>
    </source>
</evidence>
<protein>
    <recommendedName>
        <fullName evidence="3">Legume lectin domain-containing protein</fullName>
    </recommendedName>
</protein>
<sequence length="126" mass="13922">MPWNDDFAQGKQNNVWISYNSSSKNLSIAFTSFLNDTNGIQVEITSYLSYIVDLKQYLPDWVIVGFSAATSNELAVHKILSWNFTSTALVDEGNKPVFPASIPAVKPKSSGSANIRLFIGWVAVVF</sequence>
<dbReference type="EMBL" id="CAEKDK010000004">
    <property type="protein sequence ID" value="CAB4277456.1"/>
    <property type="molecule type" value="Genomic_DNA"/>
</dbReference>
<dbReference type="AlphaFoldDB" id="A0A6J5ULU5"/>
<dbReference type="SUPFAM" id="SSF49899">
    <property type="entry name" value="Concanavalin A-like lectins/glucanases"/>
    <property type="match status" value="1"/>
</dbReference>
<dbReference type="Gene3D" id="2.60.120.200">
    <property type="match status" value="1"/>
</dbReference>
<name>A0A6J5ULU5_PRUAR</name>
<evidence type="ECO:0000256" key="1">
    <source>
        <dbReference type="ARBA" id="ARBA00007606"/>
    </source>
</evidence>
<gene>
    <name evidence="4" type="ORF">CURHAP_LOCUS27208</name>
</gene>
<accession>A0A6J5ULU5</accession>
<dbReference type="InterPro" id="IPR001220">
    <property type="entry name" value="Legume_lectin_dom"/>
</dbReference>
<dbReference type="PROSITE" id="PS00308">
    <property type="entry name" value="LECTIN_LEGUME_ALPHA"/>
    <property type="match status" value="1"/>
</dbReference>
<evidence type="ECO:0000259" key="3">
    <source>
        <dbReference type="Pfam" id="PF00139"/>
    </source>
</evidence>
<feature type="domain" description="Legume lectin" evidence="3">
    <location>
        <begin position="4"/>
        <end position="92"/>
    </location>
</feature>